<evidence type="ECO:0000313" key="1">
    <source>
        <dbReference type="EMBL" id="KAF1973785.1"/>
    </source>
</evidence>
<reference evidence="1" key="1">
    <citation type="journal article" date="2020" name="Stud. Mycol.">
        <title>101 Dothideomycetes genomes: a test case for predicting lifestyles and emergence of pathogens.</title>
        <authorList>
            <person name="Haridas S."/>
            <person name="Albert R."/>
            <person name="Binder M."/>
            <person name="Bloem J."/>
            <person name="Labutti K."/>
            <person name="Salamov A."/>
            <person name="Andreopoulos B."/>
            <person name="Baker S."/>
            <person name="Barry K."/>
            <person name="Bills G."/>
            <person name="Bluhm B."/>
            <person name="Cannon C."/>
            <person name="Castanera R."/>
            <person name="Culley D."/>
            <person name="Daum C."/>
            <person name="Ezra D."/>
            <person name="Gonzalez J."/>
            <person name="Henrissat B."/>
            <person name="Kuo A."/>
            <person name="Liang C."/>
            <person name="Lipzen A."/>
            <person name="Lutzoni F."/>
            <person name="Magnuson J."/>
            <person name="Mondo S."/>
            <person name="Nolan M."/>
            <person name="Ohm R."/>
            <person name="Pangilinan J."/>
            <person name="Park H.-J."/>
            <person name="Ramirez L."/>
            <person name="Alfaro M."/>
            <person name="Sun H."/>
            <person name="Tritt A."/>
            <person name="Yoshinaga Y."/>
            <person name="Zwiers L.-H."/>
            <person name="Turgeon B."/>
            <person name="Goodwin S."/>
            <person name="Spatafora J."/>
            <person name="Crous P."/>
            <person name="Grigoriev I."/>
        </authorList>
    </citation>
    <scope>NUCLEOTIDE SEQUENCE</scope>
    <source>
        <strain evidence="1">CBS 107.79</strain>
    </source>
</reference>
<evidence type="ECO:0000313" key="2">
    <source>
        <dbReference type="Proteomes" id="UP000800036"/>
    </source>
</evidence>
<proteinExistence type="predicted"/>
<keyword evidence="2" id="KW-1185">Reference proteome</keyword>
<name>A0A6A5V9I5_9PLEO</name>
<organism evidence="1 2">
    <name type="scientific">Bimuria novae-zelandiae CBS 107.79</name>
    <dbReference type="NCBI Taxonomy" id="1447943"/>
    <lineage>
        <taxon>Eukaryota</taxon>
        <taxon>Fungi</taxon>
        <taxon>Dikarya</taxon>
        <taxon>Ascomycota</taxon>
        <taxon>Pezizomycotina</taxon>
        <taxon>Dothideomycetes</taxon>
        <taxon>Pleosporomycetidae</taxon>
        <taxon>Pleosporales</taxon>
        <taxon>Massarineae</taxon>
        <taxon>Didymosphaeriaceae</taxon>
        <taxon>Bimuria</taxon>
    </lineage>
</organism>
<gene>
    <name evidence="1" type="ORF">BU23DRAFT_553792</name>
</gene>
<dbReference type="EMBL" id="ML976678">
    <property type="protein sequence ID" value="KAF1973785.1"/>
    <property type="molecule type" value="Genomic_DNA"/>
</dbReference>
<sequence>MEKQQNLTIYAQIAANPQVGVLQAVIFFFAKLSGRHPAFPGGRALNSIEARMKGFRPCSRLGSIQ</sequence>
<protein>
    <submittedName>
        <fullName evidence="1">Uncharacterized protein</fullName>
    </submittedName>
</protein>
<dbReference type="AlphaFoldDB" id="A0A6A5V9I5"/>
<accession>A0A6A5V9I5</accession>
<dbReference type="Proteomes" id="UP000800036">
    <property type="component" value="Unassembled WGS sequence"/>
</dbReference>